<dbReference type="Proteomes" id="UP001058974">
    <property type="component" value="Chromosome 5"/>
</dbReference>
<gene>
    <name evidence="3" type="ORF">KIW84_056667</name>
</gene>
<feature type="domain" description="DUF7745" evidence="2">
    <location>
        <begin position="205"/>
        <end position="430"/>
    </location>
</feature>
<dbReference type="AlphaFoldDB" id="A0A9D4X181"/>
<keyword evidence="1" id="KW-0812">Transmembrane</keyword>
<dbReference type="InterPro" id="IPR056647">
    <property type="entry name" value="DUF7745"/>
</dbReference>
<organism evidence="3 4">
    <name type="scientific">Pisum sativum</name>
    <name type="common">Garden pea</name>
    <name type="synonym">Lathyrus oleraceus</name>
    <dbReference type="NCBI Taxonomy" id="3888"/>
    <lineage>
        <taxon>Eukaryota</taxon>
        <taxon>Viridiplantae</taxon>
        <taxon>Streptophyta</taxon>
        <taxon>Embryophyta</taxon>
        <taxon>Tracheophyta</taxon>
        <taxon>Spermatophyta</taxon>
        <taxon>Magnoliopsida</taxon>
        <taxon>eudicotyledons</taxon>
        <taxon>Gunneridae</taxon>
        <taxon>Pentapetalae</taxon>
        <taxon>rosids</taxon>
        <taxon>fabids</taxon>
        <taxon>Fabales</taxon>
        <taxon>Fabaceae</taxon>
        <taxon>Papilionoideae</taxon>
        <taxon>50 kb inversion clade</taxon>
        <taxon>NPAAA clade</taxon>
        <taxon>Hologalegina</taxon>
        <taxon>IRL clade</taxon>
        <taxon>Fabeae</taxon>
        <taxon>Lathyrus</taxon>
    </lineage>
</organism>
<name>A0A9D4X181_PEA</name>
<evidence type="ECO:0000256" key="1">
    <source>
        <dbReference type="SAM" id="Phobius"/>
    </source>
</evidence>
<dbReference type="Gramene" id="Psat05G0666700-T1">
    <property type="protein sequence ID" value="KAI5411679.1"/>
    <property type="gene ID" value="KIW84_056667"/>
</dbReference>
<feature type="domain" description="DUF7745" evidence="2">
    <location>
        <begin position="431"/>
        <end position="525"/>
    </location>
</feature>
<reference evidence="3 4" key="1">
    <citation type="journal article" date="2022" name="Nat. Genet.">
        <title>Improved pea reference genome and pan-genome highlight genomic features and evolutionary characteristics.</title>
        <authorList>
            <person name="Yang T."/>
            <person name="Liu R."/>
            <person name="Luo Y."/>
            <person name="Hu S."/>
            <person name="Wang D."/>
            <person name="Wang C."/>
            <person name="Pandey M.K."/>
            <person name="Ge S."/>
            <person name="Xu Q."/>
            <person name="Li N."/>
            <person name="Li G."/>
            <person name="Huang Y."/>
            <person name="Saxena R.K."/>
            <person name="Ji Y."/>
            <person name="Li M."/>
            <person name="Yan X."/>
            <person name="He Y."/>
            <person name="Liu Y."/>
            <person name="Wang X."/>
            <person name="Xiang C."/>
            <person name="Varshney R.K."/>
            <person name="Ding H."/>
            <person name="Gao S."/>
            <person name="Zong X."/>
        </authorList>
    </citation>
    <scope>NUCLEOTIDE SEQUENCE [LARGE SCALE GENOMIC DNA]</scope>
    <source>
        <strain evidence="3 4">cv. Zhongwan 6</strain>
    </source>
</reference>
<evidence type="ECO:0000313" key="4">
    <source>
        <dbReference type="Proteomes" id="UP001058974"/>
    </source>
</evidence>
<evidence type="ECO:0000313" key="3">
    <source>
        <dbReference type="EMBL" id="KAI5411679.1"/>
    </source>
</evidence>
<protein>
    <recommendedName>
        <fullName evidence="2">DUF7745 domain-containing protein</fullName>
    </recommendedName>
</protein>
<accession>A0A9D4X181</accession>
<dbReference type="EMBL" id="JAMSHJ010000005">
    <property type="protein sequence ID" value="KAI5411679.1"/>
    <property type="molecule type" value="Genomic_DNA"/>
</dbReference>
<evidence type="ECO:0000259" key="2">
    <source>
        <dbReference type="Pfam" id="PF24924"/>
    </source>
</evidence>
<dbReference type="PANTHER" id="PTHR48154:SF1">
    <property type="entry name" value="PROTEIN, PUTATIVE-RELATED"/>
    <property type="match status" value="1"/>
</dbReference>
<dbReference type="Pfam" id="PF24924">
    <property type="entry name" value="DUF7745"/>
    <property type="match status" value="2"/>
</dbReference>
<dbReference type="PANTHER" id="PTHR48154">
    <property type="entry name" value="PROTEIN, PUTATIVE-RELATED"/>
    <property type="match status" value="1"/>
</dbReference>
<comment type="caution">
    <text evidence="3">The sequence shown here is derived from an EMBL/GenBank/DDBJ whole genome shotgun (WGS) entry which is preliminary data.</text>
</comment>
<sequence>MESDVSPAIGIPFPVCVWVFALTSQRLRLAFCLACVSRTTVALILIPNEIRRHWMRYPSEPIPSSTTDVRGANTFPLRNRLPILAISGRKTISFPDVCMHHIIIVLDSVQDSLGWFRGSCGYLFRGLSGDDGDVPLGSVYFGTFERDLWLLSTSDGCDQFRDQGFSTDGTFLIEILVERLLYSDMRPGLKDDLVYSFFDPEIGVLKEMIALITPDHVGMFCETYGGILKMVFRLTDRDRSAIHTLLQFYDPGLRCFVFPDYLLGPLMEDYAGILGIQIRNQVPFYAIKEEPDVGGISRALYLSPEVTKGGLKEKGKLPGFHLSFLEAKAKEHAVLGDWKTVCALIAVSVYGIILFPNQKNFVDINVVRVFVQRNPIPTLVGDVYSSVHNRNEKRRGGLIRCCAQLLYKWFMGYLPSRGAFVLLDHTVNWATNCGSFPNVPLIGVQGCINYNPTLLKRQMGFAMEVPPLKSEIQETFYFPVEGNQSALRQVSDAWRRIQRKGKFSWGRANNRSFPPFDDWLRRRVELTHLPFPVGDPWYPLIEESHSFVRNQRENGRPG</sequence>
<feature type="transmembrane region" description="Helical" evidence="1">
    <location>
        <begin position="27"/>
        <end position="46"/>
    </location>
</feature>
<keyword evidence="1" id="KW-0472">Membrane</keyword>
<keyword evidence="1" id="KW-1133">Transmembrane helix</keyword>
<keyword evidence="4" id="KW-1185">Reference proteome</keyword>
<proteinExistence type="predicted"/>